<evidence type="ECO:0000256" key="1">
    <source>
        <dbReference type="SAM" id="MobiDB-lite"/>
    </source>
</evidence>
<comment type="caution">
    <text evidence="2">The sequence shown here is derived from an EMBL/GenBank/DDBJ whole genome shotgun (WGS) entry which is preliminary data.</text>
</comment>
<accession>A0A0N1H434</accession>
<feature type="compositionally biased region" description="Basic and acidic residues" evidence="1">
    <location>
        <begin position="1017"/>
        <end position="1026"/>
    </location>
</feature>
<feature type="compositionally biased region" description="Polar residues" evidence="1">
    <location>
        <begin position="1002"/>
        <end position="1016"/>
    </location>
</feature>
<keyword evidence="3" id="KW-1185">Reference proteome</keyword>
<dbReference type="InterPro" id="IPR027417">
    <property type="entry name" value="P-loop_NTPase"/>
</dbReference>
<sequence>MRRLADGDCGTPLHTGIDVKADSSCSSKGVDAECSRKISVAKLQQRIRSHTPLYRRDEYVDKVKRALTPLEVSHGALFESVVIHGSEGAGKRTIAIQAANEICAQDGRTLLIINGKNFETFIPSYLETFQTLTGSYLPAAEHWFYSLYNLKHYLDRHRTEWLMVITDVGMYLDNELDGPGRPLAWFLPTRGQIIMTSSSLIEDCLRAAANATSIRLRWLGDADMQRFARYLWPGFDDTSVYERLMGLSGNMPLSFAIIAANLKLLDVNLQTYVRIFETRLADRKAASRKADFCQFDLEDNVHREILWDALGDRDRWSLRLIAAMSFLDPWSIPIDIIENMSVFRNTISDRVAPSLSLLESLGIANVVENHVWIHPTLHAWFRSHVWLRYSWHEWLVLRSAMAESILQRLKTRSTDGFYSCWSLGPHIYEFSDMVRKHPGNADVKLLNFMSFVADVAVFRAQILKHGQTCIYHAQDMASHPGSRPVLERTALNEYNYAHARFRLAHTMVHADGPADYSRAAVELRGAKHYVQLLKNDTRYHKLLEHSWLIETQVMFGQGLYHALEDFILGILCGTSPISERTRTRLYHMMARTMEEQGQPSPALQYSHEAMSYWYHYRHDEKSPTKRRRAALIIDTHIDLLIKRKKYRGALLFILPLLESKLNHSPQHPCSVWKLARQGVLCYGMLLNVVEAEQLIYRLLDSHRDGGLKEGVHEEIAYDIEDESVFYYFDMLVRLAGLYIKHGRIIEADGLLRYSIGVGLPRMATLGHVLNTWWQDLMICLWLRNDQNSLEKLAVEYRDAYDWNFSIRDIEGYMLGVEDASRVYQQAMWAAEDGWLDEWNSSYLDMNGRKFQYASALRLFGDPADRLAQGRDACWIDLDFGAAQAKRNKLLHLIGFDVVDLTFVSKLASLPPGEYRDTALDVERGAVFPNPGRIPRLSPPYEARTGCDPELEPKAEVFDFDAFLKDPARVPDVVDDADHQSDTDPVHGEPAQGHSGAAENPDAHTTNSVDNATSTTDTAHEEDEKASASKSPPSLNKTEPVPLSSKEKKKNKSKYSAHVKGKTPPWLDDLSTPNSTESPQRWKHKDPRSENDAHTFKLHILEMWVTTHHQYTLPEYWKWCYCRRHRSRSGSINPVDIIDKRFLRQMAERDERETQSRLVQKKITDCFLILPPEPKPLPEGCHKDCPCHEANRAGLEEWETQQKWLVTWPEDDPVPDQVPYWPSEIYTGPDKRSKHRFVKPHRPPPTLLPNEVFILEWRPRQTDTIILTPPPSSPEPASVDLEESRSTKSSQESASQRLRRLRRMRSRSDSPPMISSAKNFHNLASLEHPNANLRRPRISRFRYPRPPPRCPVPGGTWTWKQSELYEGDQAGQNYLLKVPLSGPITISITLAEDQWALPGTKAAKQWYWKDVGKHWYWKDVELQEVRLVPEELQNSTPDEALDMKVLTKRKEFIYEYFPREHRFCGKVLIDQEWQLEWVHPKSCEAIEEIVTEDNPSWLDDILAMGVGSRRPMDWWHVPSSRMASVQIGEKFERVRVDMRLSANEIVVHDLPGQEVMIEEAVVPKVDAEDNDRRQKGRSQEMIWWRKNIRPRQQTKVSPVATKVRSNSKQEPADDALWMPTKVDKGKGRATGW</sequence>
<dbReference type="RefSeq" id="XP_017999940.1">
    <property type="nucleotide sequence ID" value="XM_018140462.1"/>
</dbReference>
<proteinExistence type="predicted"/>
<organism evidence="2 3">
    <name type="scientific">Cyphellophora attinorum</name>
    <dbReference type="NCBI Taxonomy" id="1664694"/>
    <lineage>
        <taxon>Eukaryota</taxon>
        <taxon>Fungi</taxon>
        <taxon>Dikarya</taxon>
        <taxon>Ascomycota</taxon>
        <taxon>Pezizomycotina</taxon>
        <taxon>Eurotiomycetes</taxon>
        <taxon>Chaetothyriomycetidae</taxon>
        <taxon>Chaetothyriales</taxon>
        <taxon>Cyphellophoraceae</taxon>
        <taxon>Cyphellophora</taxon>
    </lineage>
</organism>
<evidence type="ECO:0000313" key="3">
    <source>
        <dbReference type="Proteomes" id="UP000038010"/>
    </source>
</evidence>
<evidence type="ECO:0000313" key="2">
    <source>
        <dbReference type="EMBL" id="KPI39977.1"/>
    </source>
</evidence>
<feature type="region of interest" description="Disordered" evidence="1">
    <location>
        <begin position="1592"/>
        <end position="1631"/>
    </location>
</feature>
<gene>
    <name evidence="2" type="ORF">AB675_11600</name>
</gene>
<protein>
    <submittedName>
        <fullName evidence="2">Uncharacterized protein</fullName>
    </submittedName>
</protein>
<feature type="compositionally biased region" description="Basic residues" evidence="1">
    <location>
        <begin position="1046"/>
        <end position="1060"/>
    </location>
</feature>
<feature type="compositionally biased region" description="Polar residues" evidence="1">
    <location>
        <begin position="1027"/>
        <end position="1036"/>
    </location>
</feature>
<feature type="region of interest" description="Disordered" evidence="1">
    <location>
        <begin position="972"/>
        <end position="1089"/>
    </location>
</feature>
<dbReference type="Proteomes" id="UP000038010">
    <property type="component" value="Unassembled WGS sequence"/>
</dbReference>
<dbReference type="VEuPathDB" id="FungiDB:AB675_11600"/>
<dbReference type="EMBL" id="LFJN01000013">
    <property type="protein sequence ID" value="KPI39977.1"/>
    <property type="molecule type" value="Genomic_DNA"/>
</dbReference>
<name>A0A0N1H434_9EURO</name>
<feature type="compositionally biased region" description="Basic and acidic residues" evidence="1">
    <location>
        <begin position="975"/>
        <end position="986"/>
    </location>
</feature>
<feature type="region of interest" description="Disordered" evidence="1">
    <location>
        <begin position="1263"/>
        <end position="1315"/>
    </location>
</feature>
<dbReference type="SUPFAM" id="SSF52540">
    <property type="entry name" value="P-loop containing nucleoside triphosphate hydrolases"/>
    <property type="match status" value="1"/>
</dbReference>
<dbReference type="GeneID" id="28732343"/>
<dbReference type="Gene3D" id="3.40.50.300">
    <property type="entry name" value="P-loop containing nucleotide triphosphate hydrolases"/>
    <property type="match status" value="1"/>
</dbReference>
<reference evidence="2 3" key="1">
    <citation type="submission" date="2015-06" db="EMBL/GenBank/DDBJ databases">
        <title>Draft genome of the ant-associated black yeast Phialophora attae CBS 131958.</title>
        <authorList>
            <person name="Moreno L.F."/>
            <person name="Stielow B.J."/>
            <person name="de Hoog S."/>
            <person name="Vicente V.A."/>
            <person name="Weiss V.A."/>
            <person name="de Vries M."/>
            <person name="Cruz L.M."/>
            <person name="Souza E.M."/>
        </authorList>
    </citation>
    <scope>NUCLEOTIDE SEQUENCE [LARGE SCALE GENOMIC DNA]</scope>
    <source>
        <strain evidence="2 3">CBS 131958</strain>
    </source>
</reference>
<dbReference type="OrthoDB" id="4155629at2759"/>